<evidence type="ECO:0000313" key="7">
    <source>
        <dbReference type="EMBL" id="KAF3338163.1"/>
    </source>
</evidence>
<dbReference type="PROSITE" id="PS50222">
    <property type="entry name" value="EF_HAND_2"/>
    <property type="match status" value="4"/>
</dbReference>
<evidence type="ECO:0000256" key="1">
    <source>
        <dbReference type="ARBA" id="ARBA00009763"/>
    </source>
</evidence>
<sequence>MEALTQEQIAEYKEAFSLFDKDNDGCITMHELRTVIKQLGQNPTEEDVQEMIREVDADGNGTVEFNEFLALMERKLKETDSDDELREAFRVFDKDNDGFISSSELRSVLMNLGENITDEEVDEMIKEADANGDGQVDYNESRQGRKSERMAIEKAISTGVSYNGGWQAAAFDDAARVTQQLNVGTLKGVVNAGHMDTLSLSANKMSSPSTAGQHCSATKAEYHTELDRLKQAVVMHTGGFQWDLSVDNVASYACRTNLVKREEIQVFELSGSKFLIVLP</sequence>
<gene>
    <name evidence="7" type="ORF">FCM35_KLT18750</name>
</gene>
<dbReference type="Proteomes" id="UP000623129">
    <property type="component" value="Unassembled WGS sequence"/>
</dbReference>
<feature type="domain" description="EF-hand" evidence="6">
    <location>
        <begin position="116"/>
        <end position="151"/>
    </location>
</feature>
<evidence type="ECO:0000256" key="2">
    <source>
        <dbReference type="ARBA" id="ARBA00022481"/>
    </source>
</evidence>
<comment type="caution">
    <text evidence="7">The sequence shown here is derived from an EMBL/GenBank/DDBJ whole genome shotgun (WGS) entry which is preliminary data.</text>
</comment>
<name>A0A833RE30_9POAL</name>
<feature type="domain" description="EF-hand" evidence="6">
    <location>
        <begin position="7"/>
        <end position="42"/>
    </location>
</feature>
<keyword evidence="2" id="KW-0488">Methylation</keyword>
<dbReference type="Gene3D" id="1.10.238.10">
    <property type="entry name" value="EF-hand"/>
    <property type="match status" value="2"/>
</dbReference>
<protein>
    <submittedName>
        <fullName evidence="7">Calmodulin</fullName>
    </submittedName>
</protein>
<dbReference type="PANTHER" id="PTHR23048">
    <property type="entry name" value="MYOSIN LIGHT CHAIN 1, 3"/>
    <property type="match status" value="1"/>
</dbReference>
<keyword evidence="4" id="KW-0677">Repeat</keyword>
<evidence type="ECO:0000256" key="3">
    <source>
        <dbReference type="ARBA" id="ARBA00022723"/>
    </source>
</evidence>
<dbReference type="PANTHER" id="PTHR23048:SF53">
    <property type="entry name" value="CALMODULIN"/>
    <property type="match status" value="1"/>
</dbReference>
<feature type="domain" description="EF-hand" evidence="6">
    <location>
        <begin position="80"/>
        <end position="115"/>
    </location>
</feature>
<dbReference type="InterPro" id="IPR002048">
    <property type="entry name" value="EF_hand_dom"/>
</dbReference>
<dbReference type="InterPro" id="IPR018247">
    <property type="entry name" value="EF_Hand_1_Ca_BS"/>
</dbReference>
<evidence type="ECO:0000313" key="8">
    <source>
        <dbReference type="Proteomes" id="UP000623129"/>
    </source>
</evidence>
<keyword evidence="3" id="KW-0479">Metal-binding</keyword>
<dbReference type="Pfam" id="PF13499">
    <property type="entry name" value="EF-hand_7"/>
    <property type="match status" value="2"/>
</dbReference>
<dbReference type="AlphaFoldDB" id="A0A833RE30"/>
<dbReference type="SUPFAM" id="SSF47473">
    <property type="entry name" value="EF-hand"/>
    <property type="match status" value="1"/>
</dbReference>
<reference evidence="7" key="1">
    <citation type="submission" date="2020-01" db="EMBL/GenBank/DDBJ databases">
        <title>Genome sequence of Kobresia littledalei, the first chromosome-level genome in the family Cyperaceae.</title>
        <authorList>
            <person name="Qu G."/>
        </authorList>
    </citation>
    <scope>NUCLEOTIDE SEQUENCE</scope>
    <source>
        <strain evidence="7">C.B.Clarke</strain>
        <tissue evidence="7">Leaf</tissue>
    </source>
</reference>
<dbReference type="CDD" id="cd00051">
    <property type="entry name" value="EFh"/>
    <property type="match status" value="2"/>
</dbReference>
<dbReference type="EMBL" id="SWLB01000006">
    <property type="protein sequence ID" value="KAF3338163.1"/>
    <property type="molecule type" value="Genomic_DNA"/>
</dbReference>
<keyword evidence="8" id="KW-1185">Reference proteome</keyword>
<comment type="similarity">
    <text evidence="1">Belongs to the calmodulin family.</text>
</comment>
<evidence type="ECO:0000256" key="5">
    <source>
        <dbReference type="ARBA" id="ARBA00022837"/>
    </source>
</evidence>
<dbReference type="InterPro" id="IPR050230">
    <property type="entry name" value="CALM/Myosin/TropC-like"/>
</dbReference>
<accession>A0A833RE30</accession>
<organism evidence="7 8">
    <name type="scientific">Carex littledalei</name>
    <dbReference type="NCBI Taxonomy" id="544730"/>
    <lineage>
        <taxon>Eukaryota</taxon>
        <taxon>Viridiplantae</taxon>
        <taxon>Streptophyta</taxon>
        <taxon>Embryophyta</taxon>
        <taxon>Tracheophyta</taxon>
        <taxon>Spermatophyta</taxon>
        <taxon>Magnoliopsida</taxon>
        <taxon>Liliopsida</taxon>
        <taxon>Poales</taxon>
        <taxon>Cyperaceae</taxon>
        <taxon>Cyperoideae</taxon>
        <taxon>Cariceae</taxon>
        <taxon>Carex</taxon>
        <taxon>Carex subgen. Euthyceras</taxon>
    </lineage>
</organism>
<proteinExistence type="inferred from homology"/>
<dbReference type="GO" id="GO:0005509">
    <property type="term" value="F:calcium ion binding"/>
    <property type="evidence" value="ECO:0007669"/>
    <property type="project" value="InterPro"/>
</dbReference>
<evidence type="ECO:0000256" key="4">
    <source>
        <dbReference type="ARBA" id="ARBA00022737"/>
    </source>
</evidence>
<keyword evidence="5" id="KW-0106">Calcium</keyword>
<evidence type="ECO:0000259" key="6">
    <source>
        <dbReference type="PROSITE" id="PS50222"/>
    </source>
</evidence>
<dbReference type="InterPro" id="IPR011992">
    <property type="entry name" value="EF-hand-dom_pair"/>
</dbReference>
<feature type="domain" description="EF-hand" evidence="6">
    <location>
        <begin position="43"/>
        <end position="78"/>
    </location>
</feature>
<dbReference type="FunFam" id="1.10.238.10:FF:000527">
    <property type="entry name" value="Calmodulin-3"/>
    <property type="match status" value="1"/>
</dbReference>
<dbReference type="SMART" id="SM00054">
    <property type="entry name" value="EFh"/>
    <property type="match status" value="4"/>
</dbReference>
<dbReference type="OrthoDB" id="186625at2759"/>
<dbReference type="GO" id="GO:0016460">
    <property type="term" value="C:myosin II complex"/>
    <property type="evidence" value="ECO:0007669"/>
    <property type="project" value="TreeGrafter"/>
</dbReference>
<dbReference type="PROSITE" id="PS00018">
    <property type="entry name" value="EF_HAND_1"/>
    <property type="match status" value="3"/>
</dbReference>